<dbReference type="InterPro" id="IPR001199">
    <property type="entry name" value="Cyt_B5-like_heme/steroid-bd"/>
</dbReference>
<proteinExistence type="predicted"/>
<organism evidence="3 5">
    <name type="scientific">Notechis scutatus</name>
    <name type="common">mainland tiger snake</name>
    <dbReference type="NCBI Taxonomy" id="8663"/>
    <lineage>
        <taxon>Eukaryota</taxon>
        <taxon>Metazoa</taxon>
        <taxon>Chordata</taxon>
        <taxon>Craniata</taxon>
        <taxon>Vertebrata</taxon>
        <taxon>Euteleostomi</taxon>
        <taxon>Lepidosauria</taxon>
        <taxon>Squamata</taxon>
        <taxon>Bifurcata</taxon>
        <taxon>Unidentata</taxon>
        <taxon>Episquamata</taxon>
        <taxon>Toxicofera</taxon>
        <taxon>Serpentes</taxon>
        <taxon>Colubroidea</taxon>
        <taxon>Elapidae</taxon>
        <taxon>Hydrophiinae</taxon>
        <taxon>Notechis</taxon>
    </lineage>
</organism>
<dbReference type="GeneID" id="113428784"/>
<evidence type="ECO:0000313" key="5">
    <source>
        <dbReference type="RefSeq" id="XP_026547102.1"/>
    </source>
</evidence>
<dbReference type="Gene3D" id="3.10.120.10">
    <property type="entry name" value="Cytochrome b5-like heme/steroid binding domain"/>
    <property type="match status" value="1"/>
</dbReference>
<protein>
    <submittedName>
        <fullName evidence="4 5">Fatty acid desaturase 1-like</fullName>
    </submittedName>
</protein>
<dbReference type="PROSITE" id="PS50255">
    <property type="entry name" value="CYTOCHROME_B5_2"/>
    <property type="match status" value="1"/>
</dbReference>
<dbReference type="GO" id="GO:0016020">
    <property type="term" value="C:membrane"/>
    <property type="evidence" value="ECO:0007669"/>
    <property type="project" value="TreeGrafter"/>
</dbReference>
<dbReference type="PANTHER" id="PTHR19353:SF57">
    <property type="entry name" value="ACYL-COA (8-3)-DESATURASE"/>
    <property type="match status" value="1"/>
</dbReference>
<dbReference type="GO" id="GO:0016717">
    <property type="term" value="F:oxidoreductase activity, acting on paired donors, with oxidation of a pair of donors resulting in the reduction of molecular oxygen to two molecules of water"/>
    <property type="evidence" value="ECO:0007669"/>
    <property type="project" value="TreeGrafter"/>
</dbReference>
<evidence type="ECO:0000259" key="2">
    <source>
        <dbReference type="PROSITE" id="PS50255"/>
    </source>
</evidence>
<sequence length="125" mass="14244">MASQQSETGIRRRREADPEADLPCPSRWFTWEEIGLRTGQGDPPGDRWLVIDRKVYDISRFYRRHPGGSRTIGCYAGQDATDPFTAFHLDKTLVRKHMASLLIGELAPDQPSFEPDKNVSLEIEN</sequence>
<dbReference type="RefSeq" id="XP_026547100.1">
    <property type="nucleotide sequence ID" value="XM_026691315.1"/>
</dbReference>
<dbReference type="Pfam" id="PF00173">
    <property type="entry name" value="Cyt-b5"/>
    <property type="match status" value="1"/>
</dbReference>
<evidence type="ECO:0000313" key="3">
    <source>
        <dbReference type="Proteomes" id="UP000504612"/>
    </source>
</evidence>
<feature type="domain" description="Cytochrome b5 heme-binding" evidence="2">
    <location>
        <begin position="26"/>
        <end position="107"/>
    </location>
</feature>
<dbReference type="PANTHER" id="PTHR19353">
    <property type="entry name" value="FATTY ACID DESATURASE 2"/>
    <property type="match status" value="1"/>
</dbReference>
<accession>A0A6J1VVI6</accession>
<gene>
    <name evidence="5" type="primary">LOC113428784</name>
    <name evidence="4" type="synonym">LOC113428782</name>
</gene>
<name>A0A6J1VVI6_9SAUR</name>
<dbReference type="AlphaFoldDB" id="A0A6J1VVI6"/>
<evidence type="ECO:0000256" key="1">
    <source>
        <dbReference type="SAM" id="MobiDB-lite"/>
    </source>
</evidence>
<dbReference type="InterPro" id="IPR036400">
    <property type="entry name" value="Cyt_B5-like_heme/steroid_sf"/>
</dbReference>
<dbReference type="InterPro" id="IPR012171">
    <property type="entry name" value="Fatty_acid_desaturase"/>
</dbReference>
<dbReference type="Proteomes" id="UP000504612">
    <property type="component" value="Unplaced"/>
</dbReference>
<dbReference type="PRINTS" id="PR00363">
    <property type="entry name" value="CYTOCHROMEB5"/>
</dbReference>
<keyword evidence="3" id="KW-1185">Reference proteome</keyword>
<dbReference type="SUPFAM" id="SSF55856">
    <property type="entry name" value="Cytochrome b5-like heme/steroid binding domain"/>
    <property type="match status" value="1"/>
</dbReference>
<dbReference type="KEGG" id="nss:113428782"/>
<dbReference type="GO" id="GO:0006629">
    <property type="term" value="P:lipid metabolic process"/>
    <property type="evidence" value="ECO:0007669"/>
    <property type="project" value="TreeGrafter"/>
</dbReference>
<dbReference type="SMART" id="SM01117">
    <property type="entry name" value="Cyt-b5"/>
    <property type="match status" value="1"/>
</dbReference>
<dbReference type="RefSeq" id="XP_026547102.1">
    <property type="nucleotide sequence ID" value="XM_026691317.1"/>
</dbReference>
<evidence type="ECO:0000313" key="4">
    <source>
        <dbReference type="RefSeq" id="XP_026547100.1"/>
    </source>
</evidence>
<reference evidence="4 5" key="1">
    <citation type="submission" date="2025-04" db="UniProtKB">
        <authorList>
            <consortium name="RefSeq"/>
        </authorList>
    </citation>
    <scope>IDENTIFICATION</scope>
</reference>
<feature type="region of interest" description="Disordered" evidence="1">
    <location>
        <begin position="1"/>
        <end position="23"/>
    </location>
</feature>
<dbReference type="KEGG" id="nss:113428784"/>